<evidence type="ECO:0000313" key="4">
    <source>
        <dbReference type="Proteomes" id="UP000007735"/>
    </source>
</evidence>
<keyword evidence="3" id="KW-0456">Lyase</keyword>
<dbReference type="EC" id="4.6.1.1" evidence="3"/>
<evidence type="ECO:0000256" key="1">
    <source>
        <dbReference type="PROSITE-ProRule" id="PRU00339"/>
    </source>
</evidence>
<dbReference type="GO" id="GO:0004016">
    <property type="term" value="F:adenylate cyclase activity"/>
    <property type="evidence" value="ECO:0007669"/>
    <property type="project" value="UniProtKB-EC"/>
</dbReference>
<gene>
    <name evidence="3" type="ordered locus">SFHH103_05572</name>
</gene>
<evidence type="ECO:0000259" key="2">
    <source>
        <dbReference type="PROSITE" id="PS50125"/>
    </source>
</evidence>
<feature type="repeat" description="TPR" evidence="1">
    <location>
        <begin position="444"/>
        <end position="477"/>
    </location>
</feature>
<sequence length="617" mass="67652">MPACAGVPLPSAGPTCRIRRFANRYAIIRTSWTVEGAAKMQRKLAAILVGDFVASTSAMEHDEEQTIARVVDCMTIIAEIVTRFEGRVFNTAGDAILAEFSSPVNALRAAMEMRGAIGAVPRTSPQDMRFGLHLADVVVVGADLRGDGVNVAARIEASAEPGQIEVSGPLYDHVRRVSPCAFESVGDRQLKGVSEPVRIYRVGAAMDRHRFLIAPTRAAPPLSIRPNSVVVTPFATPSATDQDQTFLAEGMTDDLTLELSRLKSLFVTSRSASSVLRTVDPVEIGKVLGVRYVVAGSVRKAGAQVRVNISLIETGQGHLLWSDRIQRPFAEILDIMDEITARVAATVSGRIEQSELASARLKRPENMSAYEHYLRGLDHHRLAGVADLHLHEAMGWFEKAMQADPGFGRPFAMHVCSWSSLPSFDLEAGEQQTAHALELDPTDPEAHRIMGAIKMKRGDFVASRFHHERAIELAPNDAYTIGRCAAFYLFAGEPLRALELLDRAETLDPFLPVWITEERVASLYVLDRYEEMFEVAHKLPFQTRRTYLYRVAARMARGDVERAGELVAQALGLDPTLSAEYLVGQELFKDPAILEALMERNRAAGLPASRDTAACAA</sequence>
<evidence type="ECO:0000313" key="3">
    <source>
        <dbReference type="EMBL" id="CCF00036.1"/>
    </source>
</evidence>
<dbReference type="InterPro" id="IPR050697">
    <property type="entry name" value="Adenylyl/Guanylyl_Cyclase_3/4"/>
</dbReference>
<geneLocation type="plasmid" evidence="3 4">
    <name>pSfHH103e</name>
</geneLocation>
<keyword evidence="3" id="KW-0614">Plasmid</keyword>
<organism evidence="3 4">
    <name type="scientific">Sinorhizobium fredii (strain HH103)</name>
    <dbReference type="NCBI Taxonomy" id="1117943"/>
    <lineage>
        <taxon>Bacteria</taxon>
        <taxon>Pseudomonadati</taxon>
        <taxon>Pseudomonadota</taxon>
        <taxon>Alphaproteobacteria</taxon>
        <taxon>Hyphomicrobiales</taxon>
        <taxon>Rhizobiaceae</taxon>
        <taxon>Sinorhizobium/Ensifer group</taxon>
        <taxon>Sinorhizobium</taxon>
    </lineage>
</organism>
<dbReference type="InterPro" id="IPR011990">
    <property type="entry name" value="TPR-like_helical_dom_sf"/>
</dbReference>
<dbReference type="PROSITE" id="PS50005">
    <property type="entry name" value="TPR"/>
    <property type="match status" value="1"/>
</dbReference>
<dbReference type="EMBL" id="HE616899">
    <property type="protein sequence ID" value="CCF00036.1"/>
    <property type="molecule type" value="Genomic_DNA"/>
</dbReference>
<dbReference type="GO" id="GO:0035556">
    <property type="term" value="P:intracellular signal transduction"/>
    <property type="evidence" value="ECO:0007669"/>
    <property type="project" value="InterPro"/>
</dbReference>
<accession>G9AG54</accession>
<dbReference type="Gene3D" id="3.40.50.10610">
    <property type="entry name" value="ABC-type transport auxiliary lipoprotein component"/>
    <property type="match status" value="1"/>
</dbReference>
<dbReference type="PATRIC" id="fig|380.5.peg.5131"/>
<dbReference type="InterPro" id="IPR001054">
    <property type="entry name" value="A/G_cyclase"/>
</dbReference>
<proteinExistence type="predicted"/>
<dbReference type="AlphaFoldDB" id="G9AG54"/>
<keyword evidence="1" id="KW-0802">TPR repeat</keyword>
<name>G9AG54_SINF1</name>
<dbReference type="SMART" id="SM00044">
    <property type="entry name" value="CYCc"/>
    <property type="match status" value="1"/>
</dbReference>
<dbReference type="CDD" id="cd07302">
    <property type="entry name" value="CHD"/>
    <property type="match status" value="1"/>
</dbReference>
<dbReference type="HOGENOM" id="CLU_019981_0_0_5"/>
<dbReference type="Gene3D" id="3.30.70.1230">
    <property type="entry name" value="Nucleotide cyclase"/>
    <property type="match status" value="1"/>
</dbReference>
<dbReference type="GO" id="GO:0006171">
    <property type="term" value="P:cAMP biosynthetic process"/>
    <property type="evidence" value="ECO:0007669"/>
    <property type="project" value="TreeGrafter"/>
</dbReference>
<dbReference type="InterPro" id="IPR029787">
    <property type="entry name" value="Nucleotide_cyclase"/>
</dbReference>
<dbReference type="SUPFAM" id="SSF48452">
    <property type="entry name" value="TPR-like"/>
    <property type="match status" value="1"/>
</dbReference>
<dbReference type="Proteomes" id="UP000007735">
    <property type="component" value="Plasmid pSfHH103e"/>
</dbReference>
<dbReference type="KEGG" id="sfh:SFHH103_05572"/>
<dbReference type="Gene3D" id="1.25.40.10">
    <property type="entry name" value="Tetratricopeptide repeat domain"/>
    <property type="match status" value="1"/>
</dbReference>
<dbReference type="PANTHER" id="PTHR43081:SF19">
    <property type="entry name" value="PH-SENSITIVE ADENYLATE CYCLASE RV1264"/>
    <property type="match status" value="1"/>
</dbReference>
<protein>
    <submittedName>
        <fullName evidence="3">Adenylate cyclase protein</fullName>
        <ecNumber evidence="3">4.6.1.1</ecNumber>
    </submittedName>
</protein>
<dbReference type="SUPFAM" id="SSF55073">
    <property type="entry name" value="Nucleotide cyclase"/>
    <property type="match status" value="1"/>
</dbReference>
<dbReference type="SMART" id="SM00028">
    <property type="entry name" value="TPR"/>
    <property type="match status" value="2"/>
</dbReference>
<dbReference type="Pfam" id="PF00211">
    <property type="entry name" value="Guanylate_cyc"/>
    <property type="match status" value="1"/>
</dbReference>
<feature type="domain" description="Guanylate cyclase" evidence="2">
    <location>
        <begin position="46"/>
        <end position="156"/>
    </location>
</feature>
<dbReference type="PANTHER" id="PTHR43081">
    <property type="entry name" value="ADENYLATE CYCLASE, TERMINAL-DIFFERENTIATION SPECIFIC-RELATED"/>
    <property type="match status" value="1"/>
</dbReference>
<dbReference type="InterPro" id="IPR019734">
    <property type="entry name" value="TPR_rpt"/>
</dbReference>
<reference evidence="3 4" key="1">
    <citation type="journal article" date="2012" name="J. Bacteriol.">
        <title>Genome sequence of the soybean symbiont Sinorhizobium fredii HH103.</title>
        <authorList>
            <person name="Weidner S."/>
            <person name="Becker A."/>
            <person name="Bonilla I."/>
            <person name="Jaenicke S."/>
            <person name="Lloret J."/>
            <person name="Margaret I."/>
            <person name="Puhler A."/>
            <person name="Ruiz-Sainz J.E."/>
            <person name="Schneiker-Bekel S."/>
            <person name="Szczepanowski R."/>
            <person name="Vinardell J.M."/>
            <person name="Zehner S."/>
            <person name="Gottfert M."/>
        </authorList>
    </citation>
    <scope>NUCLEOTIDE SEQUENCE [LARGE SCALE GENOMIC DNA]</scope>
    <source>
        <strain evidence="3 4">HH103</strain>
        <plasmid evidence="4">pSfHH103e</plasmid>
    </source>
</reference>
<dbReference type="PROSITE" id="PS50125">
    <property type="entry name" value="GUANYLATE_CYCLASE_2"/>
    <property type="match status" value="1"/>
</dbReference>